<dbReference type="EMBL" id="JAFEMO010000001">
    <property type="protein sequence ID" value="KAH7578314.1"/>
    <property type="molecule type" value="Genomic_DNA"/>
</dbReference>
<feature type="region of interest" description="Disordered" evidence="1">
    <location>
        <begin position="1"/>
        <end position="72"/>
    </location>
</feature>
<sequence length="218" mass="24242">MDHNKEQVELPNFDPSTMSFEDLGSSSTHRHSFHGTHPELRQRHSSADPLQSQSLRRSVSVGRPSRTAAANQTMIDIMEDDTIDIVAEEALPKVEQEMAVCIVSRHFSGVGSTTSQLVGALRYGTGWRPYSMAFREERDTFGPIQVPSDRLWGAQTQRSLQNFDIGGERERMPEPIIRAFGILKKCAAKVNMEYGLDPAIGKAIMQAAQEVAEGKLNE</sequence>
<organism evidence="3 4">
    <name type="scientific">Xanthoceras sorbifolium</name>
    <dbReference type="NCBI Taxonomy" id="99658"/>
    <lineage>
        <taxon>Eukaryota</taxon>
        <taxon>Viridiplantae</taxon>
        <taxon>Streptophyta</taxon>
        <taxon>Embryophyta</taxon>
        <taxon>Tracheophyta</taxon>
        <taxon>Spermatophyta</taxon>
        <taxon>Magnoliopsida</taxon>
        <taxon>eudicotyledons</taxon>
        <taxon>Gunneridae</taxon>
        <taxon>Pentapetalae</taxon>
        <taxon>rosids</taxon>
        <taxon>malvids</taxon>
        <taxon>Sapindales</taxon>
        <taxon>Sapindaceae</taxon>
        <taxon>Xanthoceroideae</taxon>
        <taxon>Xanthoceras</taxon>
    </lineage>
</organism>
<dbReference type="Pfam" id="PF00206">
    <property type="entry name" value="Lyase_1"/>
    <property type="match status" value="1"/>
</dbReference>
<evidence type="ECO:0000259" key="2">
    <source>
        <dbReference type="Pfam" id="PF00206"/>
    </source>
</evidence>
<evidence type="ECO:0000256" key="1">
    <source>
        <dbReference type="SAM" id="MobiDB-lite"/>
    </source>
</evidence>
<reference evidence="3 4" key="1">
    <citation type="submission" date="2021-02" db="EMBL/GenBank/DDBJ databases">
        <title>Plant Genome Project.</title>
        <authorList>
            <person name="Zhang R.-G."/>
        </authorList>
    </citation>
    <scope>NUCLEOTIDE SEQUENCE [LARGE SCALE GENOMIC DNA]</scope>
    <source>
        <tissue evidence="3">Leaves</tissue>
    </source>
</reference>
<feature type="compositionally biased region" description="Polar residues" evidence="1">
    <location>
        <begin position="48"/>
        <end position="57"/>
    </location>
</feature>
<feature type="domain" description="Fumarate lyase N-terminal" evidence="2">
    <location>
        <begin position="142"/>
        <end position="217"/>
    </location>
</feature>
<accession>A0ABQ8INM9</accession>
<dbReference type="PANTHER" id="PTHR11444">
    <property type="entry name" value="ASPARTATEAMMONIA/ARGININOSUCCINATE/ADENYLOSUCCINATE LYASE"/>
    <property type="match status" value="1"/>
</dbReference>
<dbReference type="Gene3D" id="1.10.275.10">
    <property type="entry name" value="Fumarase/aspartase (N-terminal domain)"/>
    <property type="match status" value="1"/>
</dbReference>
<comment type="caution">
    <text evidence="3">The sequence shown here is derived from an EMBL/GenBank/DDBJ whole genome shotgun (WGS) entry which is preliminary data.</text>
</comment>
<evidence type="ECO:0000313" key="4">
    <source>
        <dbReference type="Proteomes" id="UP000827721"/>
    </source>
</evidence>
<protein>
    <recommendedName>
        <fullName evidence="2">Fumarate lyase N-terminal domain-containing protein</fullName>
    </recommendedName>
</protein>
<evidence type="ECO:0000313" key="3">
    <source>
        <dbReference type="EMBL" id="KAH7578314.1"/>
    </source>
</evidence>
<proteinExistence type="predicted"/>
<gene>
    <name evidence="3" type="ORF">JRO89_XS01G0367000</name>
</gene>
<dbReference type="InterPro" id="IPR022761">
    <property type="entry name" value="Fumarate_lyase_N"/>
</dbReference>
<dbReference type="InterPro" id="IPR008948">
    <property type="entry name" value="L-Aspartase-like"/>
</dbReference>
<dbReference type="InterPro" id="IPR005677">
    <property type="entry name" value="Fum_hydII"/>
</dbReference>
<feature type="compositionally biased region" description="Polar residues" evidence="1">
    <location>
        <begin position="14"/>
        <end position="27"/>
    </location>
</feature>
<name>A0ABQ8INM9_9ROSI</name>
<feature type="compositionally biased region" description="Basic and acidic residues" evidence="1">
    <location>
        <begin position="36"/>
        <end position="46"/>
    </location>
</feature>
<dbReference type="Proteomes" id="UP000827721">
    <property type="component" value="Unassembled WGS sequence"/>
</dbReference>
<dbReference type="PANTHER" id="PTHR11444:SF1">
    <property type="entry name" value="FUMARATE HYDRATASE, MITOCHONDRIAL"/>
    <property type="match status" value="1"/>
</dbReference>
<dbReference type="SUPFAM" id="SSF48557">
    <property type="entry name" value="L-aspartase-like"/>
    <property type="match status" value="1"/>
</dbReference>
<dbReference type="InterPro" id="IPR024083">
    <property type="entry name" value="Fumarase/histidase_N"/>
</dbReference>
<keyword evidence="4" id="KW-1185">Reference proteome</keyword>